<keyword evidence="3" id="KW-1185">Reference proteome</keyword>
<accession>A0A433X936</accession>
<protein>
    <submittedName>
        <fullName evidence="2">Uncharacterized protein</fullName>
    </submittedName>
</protein>
<keyword evidence="1" id="KW-0472">Membrane</keyword>
<dbReference type="RefSeq" id="WP_127199504.1">
    <property type="nucleotide sequence ID" value="NZ_RZNX01000004.1"/>
</dbReference>
<keyword evidence="1" id="KW-1133">Transmembrane helix</keyword>
<dbReference type="OrthoDB" id="2679261at2"/>
<proteinExistence type="predicted"/>
<name>A0A433X936_9BACL</name>
<feature type="transmembrane region" description="Helical" evidence="1">
    <location>
        <begin position="21"/>
        <end position="45"/>
    </location>
</feature>
<evidence type="ECO:0000313" key="3">
    <source>
        <dbReference type="Proteomes" id="UP000272464"/>
    </source>
</evidence>
<evidence type="ECO:0000256" key="1">
    <source>
        <dbReference type="SAM" id="Phobius"/>
    </source>
</evidence>
<dbReference type="AlphaFoldDB" id="A0A433X936"/>
<sequence>MSAKVYPFSKVQQMKDDGYTVAFYMTVISWALLAFGVVLCLFNLAEFNDRNMALMGGLGAMISSVFVYTIGTSIYLVQSNSNKDNK</sequence>
<reference evidence="2 3" key="1">
    <citation type="submission" date="2018-12" db="EMBL/GenBank/DDBJ databases">
        <authorList>
            <person name="Sun L."/>
            <person name="Chen Z."/>
        </authorList>
    </citation>
    <scope>NUCLEOTIDE SEQUENCE [LARGE SCALE GENOMIC DNA]</scope>
    <source>
        <strain evidence="2 3">3-5-3</strain>
    </source>
</reference>
<organism evidence="2 3">
    <name type="scientific">Paenibacillus zeisoli</name>
    <dbReference type="NCBI Taxonomy" id="2496267"/>
    <lineage>
        <taxon>Bacteria</taxon>
        <taxon>Bacillati</taxon>
        <taxon>Bacillota</taxon>
        <taxon>Bacilli</taxon>
        <taxon>Bacillales</taxon>
        <taxon>Paenibacillaceae</taxon>
        <taxon>Paenibacillus</taxon>
    </lineage>
</organism>
<evidence type="ECO:0000313" key="2">
    <source>
        <dbReference type="EMBL" id="RUT30572.1"/>
    </source>
</evidence>
<feature type="transmembrane region" description="Helical" evidence="1">
    <location>
        <begin position="57"/>
        <end position="77"/>
    </location>
</feature>
<dbReference type="Proteomes" id="UP000272464">
    <property type="component" value="Unassembled WGS sequence"/>
</dbReference>
<dbReference type="EMBL" id="RZNX01000004">
    <property type="protein sequence ID" value="RUT30572.1"/>
    <property type="molecule type" value="Genomic_DNA"/>
</dbReference>
<keyword evidence="1" id="KW-0812">Transmembrane</keyword>
<gene>
    <name evidence="2" type="ORF">EJP77_12150</name>
</gene>
<comment type="caution">
    <text evidence="2">The sequence shown here is derived from an EMBL/GenBank/DDBJ whole genome shotgun (WGS) entry which is preliminary data.</text>
</comment>